<dbReference type="SFLD" id="SFLDG01138">
    <property type="entry name" value="C1.6.2:_Deoxy-d-mannose-octulo"/>
    <property type="match status" value="1"/>
</dbReference>
<dbReference type="SFLD" id="SFLDS00003">
    <property type="entry name" value="Haloacid_Dehalogenase"/>
    <property type="match status" value="1"/>
</dbReference>
<keyword evidence="7 11" id="KW-0479">Metal-binding</keyword>
<dbReference type="PANTHER" id="PTHR21485:SF3">
    <property type="entry name" value="N-ACYLNEURAMINATE CYTIDYLYLTRANSFERASE"/>
    <property type="match status" value="1"/>
</dbReference>
<evidence type="ECO:0000256" key="10">
    <source>
        <dbReference type="ARBA" id="ARBA00031051"/>
    </source>
</evidence>
<comment type="cofactor">
    <cofactor evidence="2 11">
        <name>Mg(2+)</name>
        <dbReference type="ChEBI" id="CHEBI:18420"/>
    </cofactor>
</comment>
<dbReference type="GO" id="GO:0008781">
    <property type="term" value="F:N-acylneuraminate cytidylyltransferase activity"/>
    <property type="evidence" value="ECO:0007669"/>
    <property type="project" value="TreeGrafter"/>
</dbReference>
<dbReference type="SUPFAM" id="SSF56784">
    <property type="entry name" value="HAD-like"/>
    <property type="match status" value="1"/>
</dbReference>
<comment type="catalytic activity">
    <reaction evidence="1">
        <text>3-deoxy-alpha-D-manno-2-octulosonate-8-phosphate + H2O = 3-deoxy-alpha-D-manno-oct-2-ulosonate + phosphate</text>
        <dbReference type="Rhea" id="RHEA:11500"/>
        <dbReference type="ChEBI" id="CHEBI:15377"/>
        <dbReference type="ChEBI" id="CHEBI:43474"/>
        <dbReference type="ChEBI" id="CHEBI:85985"/>
        <dbReference type="ChEBI" id="CHEBI:85986"/>
        <dbReference type="EC" id="3.1.3.45"/>
    </reaction>
</comment>
<evidence type="ECO:0000256" key="7">
    <source>
        <dbReference type="ARBA" id="ARBA00022723"/>
    </source>
</evidence>
<dbReference type="SFLD" id="SFLDG01136">
    <property type="entry name" value="C1.6:_Phosphoserine_Phosphatas"/>
    <property type="match status" value="1"/>
</dbReference>
<feature type="binding site" evidence="11">
    <location>
        <position position="32"/>
    </location>
    <ligand>
        <name>substrate</name>
    </ligand>
</feature>
<keyword evidence="8 12" id="KW-0378">Hydrolase</keyword>
<dbReference type="Proteomes" id="UP000242886">
    <property type="component" value="Chromosome SDENCHOL"/>
</dbReference>
<dbReference type="InterPro" id="IPR050793">
    <property type="entry name" value="CMP-NeuNAc_synthase"/>
</dbReference>
<keyword evidence="9 11" id="KW-0460">Magnesium</keyword>
<keyword evidence="13" id="KW-1185">Reference proteome</keyword>
<proteinExistence type="inferred from homology"/>
<evidence type="ECO:0000256" key="4">
    <source>
        <dbReference type="ARBA" id="ARBA00011881"/>
    </source>
</evidence>
<dbReference type="FunFam" id="3.40.50.1000:FF:000029">
    <property type="entry name" value="3-deoxy-D-manno-octulosonate 8-phosphate phosphatase KdsC"/>
    <property type="match status" value="1"/>
</dbReference>
<feature type="binding site" evidence="11">
    <location>
        <position position="30"/>
    </location>
    <ligand>
        <name>Mg(2+)</name>
        <dbReference type="ChEBI" id="CHEBI:18420"/>
    </ligand>
</feature>
<feature type="binding site" evidence="11">
    <location>
        <position position="123"/>
    </location>
    <ligand>
        <name>Mg(2+)</name>
        <dbReference type="ChEBI" id="CHEBI:18420"/>
    </ligand>
</feature>
<evidence type="ECO:0000313" key="12">
    <source>
        <dbReference type="EMBL" id="SMB31649.1"/>
    </source>
</evidence>
<comment type="subunit">
    <text evidence="4">Homotetramer.</text>
</comment>
<reference evidence="12" key="1">
    <citation type="submission" date="2017-03" db="EMBL/GenBank/DDBJ databases">
        <authorList>
            <consortium name="AG Boll"/>
        </authorList>
    </citation>
    <scope>NUCLEOTIDE SEQUENCE [LARGE SCALE GENOMIC DNA]</scope>
    <source>
        <strain evidence="12">Chol</strain>
    </source>
</reference>
<dbReference type="InterPro" id="IPR010023">
    <property type="entry name" value="KdsC_fam"/>
</dbReference>
<evidence type="ECO:0000256" key="11">
    <source>
        <dbReference type="PIRSR" id="PIRSR006118-2"/>
    </source>
</evidence>
<dbReference type="EC" id="3.1.3.45" evidence="5"/>
<dbReference type="NCBIfam" id="TIGR01670">
    <property type="entry name" value="KdsC-phosphatas"/>
    <property type="match status" value="1"/>
</dbReference>
<evidence type="ECO:0000256" key="8">
    <source>
        <dbReference type="ARBA" id="ARBA00022801"/>
    </source>
</evidence>
<evidence type="ECO:0000313" key="13">
    <source>
        <dbReference type="Proteomes" id="UP000242886"/>
    </source>
</evidence>
<evidence type="ECO:0000256" key="3">
    <source>
        <dbReference type="ARBA" id="ARBA00005893"/>
    </source>
</evidence>
<gene>
    <name evidence="12" type="primary">kdsC</name>
    <name evidence="12" type="ORF">SDENCHOL_21211</name>
</gene>
<evidence type="ECO:0000256" key="6">
    <source>
        <dbReference type="ARBA" id="ARBA00020092"/>
    </source>
</evidence>
<dbReference type="EMBL" id="LT837803">
    <property type="protein sequence ID" value="SMB31649.1"/>
    <property type="molecule type" value="Genomic_DNA"/>
</dbReference>
<dbReference type="Pfam" id="PF08282">
    <property type="entry name" value="Hydrolase_3"/>
    <property type="match status" value="1"/>
</dbReference>
<sequence length="196" mass="20799">MDVNAPIPSPDSMDPRVRAKAGKLRLMGFDVDGVMTDGTLWFTSQGDEMKGFNTLDGHGLKMLADSGVILAIITGRRSRAVELRAANLGIELLLQGVEDKRGAMRQLLAERGLDFAEAGYMGDDVVDLPLLLACGFSASVPNGHAAVRQRVDHVTTAAAGRGAVREVCELILAAQGRLDDALAAYLPPEPEFGAGR</sequence>
<dbReference type="GO" id="GO:0019143">
    <property type="term" value="F:3-deoxy-manno-octulosonate-8-phosphatase activity"/>
    <property type="evidence" value="ECO:0007669"/>
    <property type="project" value="UniProtKB-EC"/>
</dbReference>
<comment type="similarity">
    <text evidence="3">Belongs to the KdsC family.</text>
</comment>
<name>A0A7Z7HTX5_9PROT</name>
<dbReference type="InterPro" id="IPR036412">
    <property type="entry name" value="HAD-like_sf"/>
</dbReference>
<evidence type="ECO:0000256" key="9">
    <source>
        <dbReference type="ARBA" id="ARBA00022842"/>
    </source>
</evidence>
<dbReference type="InterPro" id="IPR023214">
    <property type="entry name" value="HAD_sf"/>
</dbReference>
<dbReference type="GO" id="GO:0046872">
    <property type="term" value="F:metal ion binding"/>
    <property type="evidence" value="ECO:0007669"/>
    <property type="project" value="UniProtKB-KW"/>
</dbReference>
<dbReference type="Gene3D" id="3.40.50.1000">
    <property type="entry name" value="HAD superfamily/HAD-like"/>
    <property type="match status" value="1"/>
</dbReference>
<dbReference type="PANTHER" id="PTHR21485">
    <property type="entry name" value="HAD SUPERFAMILY MEMBERS CMAS AND KDSC"/>
    <property type="match status" value="1"/>
</dbReference>
<evidence type="ECO:0000256" key="2">
    <source>
        <dbReference type="ARBA" id="ARBA00001946"/>
    </source>
</evidence>
<organism evidence="12 13">
    <name type="scientific">Sterolibacterium denitrificans</name>
    <dbReference type="NCBI Taxonomy" id="157592"/>
    <lineage>
        <taxon>Bacteria</taxon>
        <taxon>Pseudomonadati</taxon>
        <taxon>Pseudomonadota</taxon>
        <taxon>Betaproteobacteria</taxon>
        <taxon>Nitrosomonadales</taxon>
        <taxon>Sterolibacteriaceae</taxon>
        <taxon>Sterolibacterium</taxon>
    </lineage>
</organism>
<evidence type="ECO:0000256" key="1">
    <source>
        <dbReference type="ARBA" id="ARBA00000898"/>
    </source>
</evidence>
<protein>
    <recommendedName>
        <fullName evidence="6">3-deoxy-D-manno-octulosonate 8-phosphate phosphatase KdsC</fullName>
        <ecNumber evidence="5">3.1.3.45</ecNumber>
    </recommendedName>
    <alternativeName>
        <fullName evidence="10">KDO 8-P phosphatase</fullName>
    </alternativeName>
</protein>
<dbReference type="AlphaFoldDB" id="A0A7Z7HTX5"/>
<accession>A0A7Z7HTX5</accession>
<dbReference type="PIRSF" id="PIRSF006118">
    <property type="entry name" value="KDO8-P_Ptase"/>
    <property type="match status" value="1"/>
</dbReference>
<evidence type="ECO:0000256" key="5">
    <source>
        <dbReference type="ARBA" id="ARBA00013066"/>
    </source>
</evidence>
<dbReference type="CDD" id="cd01630">
    <property type="entry name" value="HAD_KDO-like"/>
    <property type="match status" value="1"/>
</dbReference>